<feature type="transmembrane region" description="Helical" evidence="7">
    <location>
        <begin position="277"/>
        <end position="302"/>
    </location>
</feature>
<organism evidence="10 11">
    <name type="scientific">Thiocapsa roseopersicina</name>
    <dbReference type="NCBI Taxonomy" id="1058"/>
    <lineage>
        <taxon>Bacteria</taxon>
        <taxon>Pseudomonadati</taxon>
        <taxon>Pseudomonadota</taxon>
        <taxon>Gammaproteobacteria</taxon>
        <taxon>Chromatiales</taxon>
        <taxon>Chromatiaceae</taxon>
        <taxon>Thiocapsa</taxon>
    </lineage>
</organism>
<dbReference type="Pfam" id="PF02687">
    <property type="entry name" value="FtsX"/>
    <property type="match status" value="1"/>
</dbReference>
<evidence type="ECO:0000256" key="4">
    <source>
        <dbReference type="ARBA" id="ARBA00022989"/>
    </source>
</evidence>
<dbReference type="InterPro" id="IPR003838">
    <property type="entry name" value="ABC3_permease_C"/>
</dbReference>
<proteinExistence type="inferred from homology"/>
<feature type="transmembrane region" description="Helical" evidence="7">
    <location>
        <begin position="323"/>
        <end position="356"/>
    </location>
</feature>
<dbReference type="EMBL" id="FNNZ01000003">
    <property type="protein sequence ID" value="SDW32283.1"/>
    <property type="molecule type" value="Genomic_DNA"/>
</dbReference>
<dbReference type="STRING" id="1058.SAMN05421783_10330"/>
<reference evidence="11" key="1">
    <citation type="submission" date="2016-10" db="EMBL/GenBank/DDBJ databases">
        <authorList>
            <person name="Varghese N."/>
            <person name="Submissions S."/>
        </authorList>
    </citation>
    <scope>NUCLEOTIDE SEQUENCE [LARGE SCALE GENOMIC DNA]</scope>
    <source>
        <strain evidence="11">DSM 217</strain>
    </source>
</reference>
<evidence type="ECO:0000259" key="9">
    <source>
        <dbReference type="Pfam" id="PF12704"/>
    </source>
</evidence>
<dbReference type="GO" id="GO:0005886">
    <property type="term" value="C:plasma membrane"/>
    <property type="evidence" value="ECO:0007669"/>
    <property type="project" value="UniProtKB-SubCell"/>
</dbReference>
<dbReference type="InterPro" id="IPR025857">
    <property type="entry name" value="MacB_PCD"/>
</dbReference>
<evidence type="ECO:0000256" key="6">
    <source>
        <dbReference type="ARBA" id="ARBA00038076"/>
    </source>
</evidence>
<dbReference type="PANTHER" id="PTHR30572">
    <property type="entry name" value="MEMBRANE COMPONENT OF TRANSPORTER-RELATED"/>
    <property type="match status" value="1"/>
</dbReference>
<comment type="subcellular location">
    <subcellularLocation>
        <location evidence="1">Cell membrane</location>
        <topology evidence="1">Multi-pass membrane protein</topology>
    </subcellularLocation>
</comment>
<feature type="transmembrane region" description="Helical" evidence="7">
    <location>
        <begin position="362"/>
        <end position="384"/>
    </location>
</feature>
<evidence type="ECO:0000256" key="2">
    <source>
        <dbReference type="ARBA" id="ARBA00022475"/>
    </source>
</evidence>
<dbReference type="Pfam" id="PF12704">
    <property type="entry name" value="MacB_PCD"/>
    <property type="match status" value="1"/>
</dbReference>
<evidence type="ECO:0000259" key="8">
    <source>
        <dbReference type="Pfam" id="PF02687"/>
    </source>
</evidence>
<dbReference type="Proteomes" id="UP000198816">
    <property type="component" value="Unassembled WGS sequence"/>
</dbReference>
<keyword evidence="3 7" id="KW-0812">Transmembrane</keyword>
<name>A0A1H2SKQ9_THIRO</name>
<keyword evidence="5 7" id="KW-0472">Membrane</keyword>
<keyword evidence="11" id="KW-1185">Reference proteome</keyword>
<dbReference type="PANTHER" id="PTHR30572:SF4">
    <property type="entry name" value="ABC TRANSPORTER PERMEASE YTRF"/>
    <property type="match status" value="1"/>
</dbReference>
<feature type="domain" description="ABC3 transporter permease C-terminal" evidence="8">
    <location>
        <begin position="281"/>
        <end position="394"/>
    </location>
</feature>
<evidence type="ECO:0000313" key="11">
    <source>
        <dbReference type="Proteomes" id="UP000198816"/>
    </source>
</evidence>
<dbReference type="RefSeq" id="WP_093028510.1">
    <property type="nucleotide sequence ID" value="NZ_FNNZ01000003.1"/>
</dbReference>
<evidence type="ECO:0000256" key="3">
    <source>
        <dbReference type="ARBA" id="ARBA00022692"/>
    </source>
</evidence>
<dbReference type="OrthoDB" id="9770036at2"/>
<sequence>MLWNTLLLALREIRRNVLRSVLTMLGIVIGVAAVIVMVTLGDGATRQVTAQIESLGTNLLMITMGQRMGPGSGSNAPPFTLEDVAAVQREIGAASAVAGSASQAMTAVVGNSNWSTTVTGSDNRFFAVRNWTLDDGRLFTEPEQRAGRAVCVIGATVRRELFGYQDPIGQKIRLKQIACEVIGLLASKGQSAMGSDQDDLVVMPLRTFQRRVAGNQDINLIQLSVREGDSTEQVKADIERMMRERRHVHPADQDNFSVRDMKEIATMLTGTTRVLTALLSAVAAVSLLVGGIGIMNIMLVSVTERTREIGIRLAIGALEREVLMQFLVEAVVLSSLGGLLGILLALVASIGLASLLQVPFVLNGPIILIAFLFSAAVGVVFGYFPARRAARLDPIEALRHE</sequence>
<evidence type="ECO:0000256" key="5">
    <source>
        <dbReference type="ARBA" id="ARBA00023136"/>
    </source>
</evidence>
<feature type="transmembrane region" description="Helical" evidence="7">
    <location>
        <begin position="21"/>
        <end position="41"/>
    </location>
</feature>
<keyword evidence="4 7" id="KW-1133">Transmembrane helix</keyword>
<evidence type="ECO:0000256" key="7">
    <source>
        <dbReference type="SAM" id="Phobius"/>
    </source>
</evidence>
<gene>
    <name evidence="10" type="ORF">SAMN05421783_10330</name>
</gene>
<protein>
    <submittedName>
        <fullName evidence="10">Putative ABC transport system permease protein</fullName>
    </submittedName>
</protein>
<evidence type="ECO:0000256" key="1">
    <source>
        <dbReference type="ARBA" id="ARBA00004651"/>
    </source>
</evidence>
<comment type="similarity">
    <text evidence="6">Belongs to the ABC-4 integral membrane protein family.</text>
</comment>
<keyword evidence="2" id="KW-1003">Cell membrane</keyword>
<feature type="domain" description="MacB-like periplasmic core" evidence="9">
    <location>
        <begin position="20"/>
        <end position="240"/>
    </location>
</feature>
<evidence type="ECO:0000313" key="10">
    <source>
        <dbReference type="EMBL" id="SDW32283.1"/>
    </source>
</evidence>
<accession>A0A1H2SKQ9</accession>
<dbReference type="AlphaFoldDB" id="A0A1H2SKQ9"/>
<dbReference type="InterPro" id="IPR050250">
    <property type="entry name" value="Macrolide_Exporter_MacB"/>
</dbReference>
<dbReference type="GO" id="GO:0022857">
    <property type="term" value="F:transmembrane transporter activity"/>
    <property type="evidence" value="ECO:0007669"/>
    <property type="project" value="TreeGrafter"/>
</dbReference>